<keyword evidence="9" id="KW-1185">Reference proteome</keyword>
<reference evidence="8 9" key="1">
    <citation type="journal article" date="2024" name="Nat. Commun.">
        <title>Phylogenomics reveals the evolutionary origins of lichenization in chlorophyte algae.</title>
        <authorList>
            <person name="Puginier C."/>
            <person name="Libourel C."/>
            <person name="Otte J."/>
            <person name="Skaloud P."/>
            <person name="Haon M."/>
            <person name="Grisel S."/>
            <person name="Petersen M."/>
            <person name="Berrin J.G."/>
            <person name="Delaux P.M."/>
            <person name="Dal Grande F."/>
            <person name="Keller J."/>
        </authorList>
    </citation>
    <scope>NUCLEOTIDE SEQUENCE [LARGE SCALE GENOMIC DNA]</scope>
    <source>
        <strain evidence="8 9">SAG 2145</strain>
    </source>
</reference>
<dbReference type="InterPro" id="IPR002676">
    <property type="entry name" value="RimM_N"/>
</dbReference>
<feature type="compositionally biased region" description="Basic residues" evidence="5">
    <location>
        <begin position="211"/>
        <end position="223"/>
    </location>
</feature>
<evidence type="ECO:0000313" key="8">
    <source>
        <dbReference type="EMBL" id="KAK9840000.1"/>
    </source>
</evidence>
<sequence>MVQAIQRDVSSLAAGSTPLKTRRRARRQLQQTYEAQSYVTGASYVRTALSFSSGHIPVSRTTALQVSCYASICLDSRRAGLPTLSSNAHSFTTNASRLSINIQRPVHAATSFVTNASSQQMPPHGSVESPGKARPAPSSVSSLPSRNSRAAIRRREPEKSEIIPDIADASPWAEQPEQQPARSQMQGLQPARSTTDARRSGTQEQQSLTGRGRKRPFRPRTSGHNRDTAAGVLGQSALSPNTLSHALSSQQQDMRQQQVQSQEPCDFEQQGMLELGRVGKPHGVKGEISIIPLSDSSQEALTTPGTRWLTDPLAFSSGRGAKQRVVLEQGRPSNRQVKSHVLVKFEGIDSKEAADLLRGKLLLVAPADQPKLPDDDEFYASELIGMQVLLSSNSQPLGEVIDVYSGTGEHDTLKIELSGEKASFGSKGSAAAATPALHPRKVLLVPFERSIVPVVDQQQRHLVIDPPAGLLELAATPKQPKGQKTRALGNAWPSRTGPDIAPDGIDPSSDVARSGQASPSGELELAHG</sequence>
<dbReference type="AlphaFoldDB" id="A0AAW1S0X6"/>
<dbReference type="GO" id="GO:0043022">
    <property type="term" value="F:ribosome binding"/>
    <property type="evidence" value="ECO:0007669"/>
    <property type="project" value="InterPro"/>
</dbReference>
<keyword evidence="4" id="KW-0143">Chaperone</keyword>
<accession>A0AAW1S0X6</accession>
<dbReference type="Gene3D" id="2.30.30.240">
    <property type="entry name" value="PRC-barrel domain"/>
    <property type="match status" value="1"/>
</dbReference>
<dbReference type="InterPro" id="IPR036976">
    <property type="entry name" value="RimM_N_sf"/>
</dbReference>
<evidence type="ECO:0000256" key="5">
    <source>
        <dbReference type="SAM" id="MobiDB-lite"/>
    </source>
</evidence>
<protein>
    <submittedName>
        <fullName evidence="8">Uncharacterized protein</fullName>
    </submittedName>
</protein>
<dbReference type="NCBIfam" id="TIGR02273">
    <property type="entry name" value="16S_RimM"/>
    <property type="match status" value="1"/>
</dbReference>
<evidence type="ECO:0000259" key="6">
    <source>
        <dbReference type="Pfam" id="PF01782"/>
    </source>
</evidence>
<evidence type="ECO:0000256" key="4">
    <source>
        <dbReference type="ARBA" id="ARBA00023186"/>
    </source>
</evidence>
<feature type="compositionally biased region" description="Basic and acidic residues" evidence="5">
    <location>
        <begin position="153"/>
        <end position="162"/>
    </location>
</feature>
<feature type="compositionally biased region" description="Polar residues" evidence="5">
    <location>
        <begin position="176"/>
        <end position="194"/>
    </location>
</feature>
<dbReference type="SUPFAM" id="SSF50447">
    <property type="entry name" value="Translation proteins"/>
    <property type="match status" value="1"/>
</dbReference>
<dbReference type="Gene3D" id="2.40.30.60">
    <property type="entry name" value="RimM"/>
    <property type="match status" value="1"/>
</dbReference>
<name>A0AAW1S0X6_9CHLO</name>
<evidence type="ECO:0000259" key="7">
    <source>
        <dbReference type="Pfam" id="PF05239"/>
    </source>
</evidence>
<dbReference type="EMBL" id="JALJOS010000004">
    <property type="protein sequence ID" value="KAK9840000.1"/>
    <property type="molecule type" value="Genomic_DNA"/>
</dbReference>
<feature type="domain" description="PRC-barrel" evidence="7">
    <location>
        <begin position="375"/>
        <end position="471"/>
    </location>
</feature>
<dbReference type="Pfam" id="PF01782">
    <property type="entry name" value="RimM"/>
    <property type="match status" value="1"/>
</dbReference>
<evidence type="ECO:0000256" key="1">
    <source>
        <dbReference type="ARBA" id="ARBA00022490"/>
    </source>
</evidence>
<dbReference type="InterPro" id="IPR009000">
    <property type="entry name" value="Transl_B-barrel_sf"/>
</dbReference>
<dbReference type="InterPro" id="IPR011033">
    <property type="entry name" value="PRC_barrel-like_sf"/>
</dbReference>
<proteinExistence type="inferred from homology"/>
<dbReference type="SUPFAM" id="SSF50346">
    <property type="entry name" value="PRC-barrel domain"/>
    <property type="match status" value="1"/>
</dbReference>
<keyword evidence="1" id="KW-0963">Cytoplasm</keyword>
<dbReference type="GO" id="GO:0005840">
    <property type="term" value="C:ribosome"/>
    <property type="evidence" value="ECO:0007669"/>
    <property type="project" value="InterPro"/>
</dbReference>
<dbReference type="PANTHER" id="PTHR33692">
    <property type="entry name" value="RIBOSOME MATURATION FACTOR RIMM"/>
    <property type="match status" value="1"/>
</dbReference>
<dbReference type="InterPro" id="IPR027275">
    <property type="entry name" value="PRC-brl_dom"/>
</dbReference>
<evidence type="ECO:0000256" key="2">
    <source>
        <dbReference type="ARBA" id="ARBA00022517"/>
    </source>
</evidence>
<dbReference type="HAMAP" id="MF_00014">
    <property type="entry name" value="Ribosome_mat_RimM"/>
    <property type="match status" value="1"/>
</dbReference>
<evidence type="ECO:0000256" key="3">
    <source>
        <dbReference type="ARBA" id="ARBA00022552"/>
    </source>
</evidence>
<evidence type="ECO:0000313" key="9">
    <source>
        <dbReference type="Proteomes" id="UP001438707"/>
    </source>
</evidence>
<gene>
    <name evidence="8" type="ORF">WJX74_001779</name>
</gene>
<dbReference type="PANTHER" id="PTHR33692:SF1">
    <property type="entry name" value="RIBOSOME MATURATION FACTOR RIMM"/>
    <property type="match status" value="1"/>
</dbReference>
<keyword evidence="3" id="KW-0698">rRNA processing</keyword>
<feature type="compositionally biased region" description="Low complexity" evidence="5">
    <location>
        <begin position="133"/>
        <end position="150"/>
    </location>
</feature>
<dbReference type="Proteomes" id="UP001438707">
    <property type="component" value="Unassembled WGS sequence"/>
</dbReference>
<dbReference type="Pfam" id="PF05239">
    <property type="entry name" value="PRC"/>
    <property type="match status" value="1"/>
</dbReference>
<dbReference type="InterPro" id="IPR011961">
    <property type="entry name" value="RimM"/>
</dbReference>
<feature type="domain" description="RimM N-terminal" evidence="6">
    <location>
        <begin position="275"/>
        <end position="365"/>
    </location>
</feature>
<organism evidence="8 9">
    <name type="scientific">Apatococcus lobatus</name>
    <dbReference type="NCBI Taxonomy" id="904363"/>
    <lineage>
        <taxon>Eukaryota</taxon>
        <taxon>Viridiplantae</taxon>
        <taxon>Chlorophyta</taxon>
        <taxon>core chlorophytes</taxon>
        <taxon>Trebouxiophyceae</taxon>
        <taxon>Chlorellales</taxon>
        <taxon>Chlorellaceae</taxon>
        <taxon>Apatococcus</taxon>
    </lineage>
</organism>
<dbReference type="GO" id="GO:0006364">
    <property type="term" value="P:rRNA processing"/>
    <property type="evidence" value="ECO:0007669"/>
    <property type="project" value="UniProtKB-KW"/>
</dbReference>
<feature type="region of interest" description="Disordered" evidence="5">
    <location>
        <begin position="478"/>
        <end position="528"/>
    </location>
</feature>
<comment type="caution">
    <text evidence="8">The sequence shown here is derived from an EMBL/GenBank/DDBJ whole genome shotgun (WGS) entry which is preliminary data.</text>
</comment>
<keyword evidence="2" id="KW-0690">Ribosome biogenesis</keyword>
<feature type="region of interest" description="Disordered" evidence="5">
    <location>
        <begin position="115"/>
        <end position="228"/>
    </location>
</feature>